<dbReference type="PRINTS" id="PR00143">
    <property type="entry name" value="CITRTSNTHASE"/>
</dbReference>
<dbReference type="GO" id="GO:0036440">
    <property type="term" value="F:citrate synthase activity"/>
    <property type="evidence" value="ECO:0007669"/>
    <property type="project" value="UniProtKB-EC"/>
</dbReference>
<evidence type="ECO:0000259" key="5">
    <source>
        <dbReference type="Pfam" id="PF12728"/>
    </source>
</evidence>
<dbReference type="Gene3D" id="1.10.580.10">
    <property type="entry name" value="Citrate Synthase, domain 1"/>
    <property type="match status" value="2"/>
</dbReference>
<evidence type="ECO:0000256" key="2">
    <source>
        <dbReference type="ARBA" id="ARBA00010566"/>
    </source>
</evidence>
<organism evidence="6 7">
    <name type="scientific">Rhizobium tumorigenes</name>
    <dbReference type="NCBI Taxonomy" id="2041385"/>
    <lineage>
        <taxon>Bacteria</taxon>
        <taxon>Pseudomonadati</taxon>
        <taxon>Pseudomonadota</taxon>
        <taxon>Alphaproteobacteria</taxon>
        <taxon>Hyphomicrobiales</taxon>
        <taxon>Rhizobiaceae</taxon>
        <taxon>Rhizobium/Agrobacterium group</taxon>
        <taxon>Rhizobium</taxon>
    </lineage>
</organism>
<proteinExistence type="inferred from homology"/>
<dbReference type="InterPro" id="IPR016142">
    <property type="entry name" value="Citrate_synth-like_lrg_a-sub"/>
</dbReference>
<dbReference type="EMBL" id="CP117255">
    <property type="protein sequence ID" value="WFR96797.1"/>
    <property type="molecule type" value="Genomic_DNA"/>
</dbReference>
<name>A0AAF1KC10_9HYPH</name>
<dbReference type="PANTHER" id="PTHR11739">
    <property type="entry name" value="CITRATE SYNTHASE"/>
    <property type="match status" value="1"/>
</dbReference>
<dbReference type="InterPro" id="IPR036969">
    <property type="entry name" value="Citrate_synthase_sf"/>
</dbReference>
<dbReference type="GO" id="GO:0006099">
    <property type="term" value="P:tricarboxylic acid cycle"/>
    <property type="evidence" value="ECO:0007669"/>
    <property type="project" value="TreeGrafter"/>
</dbReference>
<evidence type="ECO:0000313" key="7">
    <source>
        <dbReference type="Proteomes" id="UP000249499"/>
    </source>
</evidence>
<keyword evidence="4" id="KW-0808">Transferase</keyword>
<dbReference type="GO" id="GO:0005975">
    <property type="term" value="P:carbohydrate metabolic process"/>
    <property type="evidence" value="ECO:0007669"/>
    <property type="project" value="TreeGrafter"/>
</dbReference>
<comment type="similarity">
    <text evidence="2">Belongs to the citrate synthase family.</text>
</comment>
<keyword evidence="7" id="KW-1185">Reference proteome</keyword>
<dbReference type="RefSeq" id="WP_111215668.1">
    <property type="nucleotide sequence ID" value="NZ_CP117255.1"/>
</dbReference>
<sequence>MSWLTAEEALELLGTKQQTLYANVSRGRIRAKPDPAEGRRSLYFRDDVLRLANRQAGRRKSETVAAEAIQWGDPMLPSAVSTVANGRLFYRGRDAVALSENATLEEVAALLWDMRRPLSSLAQNDASKDSATIASALVALAARATRDLPSMERFQPALQGDAQSVLATVANVLATGSGDQPLHSRLAESWGRPAAASILRRALVLFADHELNASTFAARVTASTGSSLSAAVLSGLATLTGPLHGGAWQAVRVLVGNAEELGAHEAVGRYLAQGRKLPAFGHRLYPHGDIRAITLLRHFDLPSHFADLQEAAEEIVGDRANADFALTALAVAYDLPHDAPMIVFALARTVGWLAHAMEQATGGQLIRPRARYIGPTLEA</sequence>
<evidence type="ECO:0000256" key="3">
    <source>
        <dbReference type="ARBA" id="ARBA00012972"/>
    </source>
</evidence>
<dbReference type="KEGG" id="rtu:PR017_06685"/>
<dbReference type="AlphaFoldDB" id="A0AAF1KC10"/>
<dbReference type="CDD" id="cd06102">
    <property type="entry name" value="citrate_synt_like_2"/>
    <property type="match status" value="1"/>
</dbReference>
<feature type="domain" description="Helix-turn-helix" evidence="5">
    <location>
        <begin position="3"/>
        <end position="55"/>
    </location>
</feature>
<dbReference type="Gene3D" id="1.10.230.10">
    <property type="entry name" value="Cytochrome P450-Terp, domain 2"/>
    <property type="match status" value="1"/>
</dbReference>
<evidence type="ECO:0000313" key="6">
    <source>
        <dbReference type="EMBL" id="WFR96797.1"/>
    </source>
</evidence>
<dbReference type="SUPFAM" id="SSF48256">
    <property type="entry name" value="Citrate synthase"/>
    <property type="match status" value="1"/>
</dbReference>
<reference evidence="6 7" key="1">
    <citation type="journal article" date="2018" name="Sci. Rep.">
        <title>Rhizobium tumorigenes sp. nov., a novel plant tumorigenic bacterium isolated from cane gall tumors on thornless blackberry.</title>
        <authorList>
            <person name="Kuzmanovi N."/>
            <person name="Smalla K."/>
            <person name="Gronow S."/>
            <person name="PuBawska J."/>
        </authorList>
    </citation>
    <scope>NUCLEOTIDE SEQUENCE [LARGE SCALE GENOMIC DNA]</scope>
    <source>
        <strain evidence="6 7">1078</strain>
    </source>
</reference>
<dbReference type="InterPro" id="IPR041657">
    <property type="entry name" value="HTH_17"/>
</dbReference>
<dbReference type="InterPro" id="IPR016143">
    <property type="entry name" value="Citrate_synth-like_sm_a-sub"/>
</dbReference>
<dbReference type="GO" id="GO:0005829">
    <property type="term" value="C:cytosol"/>
    <property type="evidence" value="ECO:0007669"/>
    <property type="project" value="TreeGrafter"/>
</dbReference>
<dbReference type="Pfam" id="PF00285">
    <property type="entry name" value="Citrate_synt"/>
    <property type="match status" value="1"/>
</dbReference>
<dbReference type="EC" id="2.3.3.16" evidence="3"/>
<reference evidence="7" key="2">
    <citation type="journal article" date="2023" name="MicrobiologyOpen">
        <title>Genomics of the tumorigenes clade of the family Rhizobiaceae and description of Rhizobium rhododendri sp. nov.</title>
        <authorList>
            <person name="Kuzmanovic N."/>
            <person name="diCenzo G.C."/>
            <person name="Bunk B."/>
            <person name="Sproeer C."/>
            <person name="Fruehling A."/>
            <person name="Neumann-Schaal M."/>
            <person name="Overmann J."/>
            <person name="Smalla K."/>
        </authorList>
    </citation>
    <scope>NUCLEOTIDE SEQUENCE [LARGE SCALE GENOMIC DNA]</scope>
    <source>
        <strain evidence="7">1078</strain>
    </source>
</reference>
<dbReference type="PANTHER" id="PTHR11739:SF4">
    <property type="entry name" value="CITRATE SYNTHASE, PEROXISOMAL"/>
    <property type="match status" value="1"/>
</dbReference>
<comment type="pathway">
    <text evidence="1">Carbohydrate metabolism; tricarboxylic acid cycle; isocitrate from oxaloacetate: step 1/2.</text>
</comment>
<evidence type="ECO:0000256" key="1">
    <source>
        <dbReference type="ARBA" id="ARBA00004751"/>
    </source>
</evidence>
<evidence type="ECO:0000256" key="4">
    <source>
        <dbReference type="ARBA" id="ARBA00022679"/>
    </source>
</evidence>
<dbReference type="InterPro" id="IPR002020">
    <property type="entry name" value="Citrate_synthase"/>
</dbReference>
<protein>
    <recommendedName>
        <fullName evidence="3">citrate synthase (unknown stereospecificity)</fullName>
        <ecNumber evidence="3">2.3.3.16</ecNumber>
    </recommendedName>
</protein>
<dbReference type="Pfam" id="PF12728">
    <property type="entry name" value="HTH_17"/>
    <property type="match status" value="1"/>
</dbReference>
<gene>
    <name evidence="6" type="ORF">PR017_06685</name>
</gene>
<dbReference type="Proteomes" id="UP000249499">
    <property type="component" value="Chromosome"/>
</dbReference>
<accession>A0AAF1KC10</accession>